<keyword evidence="2" id="KW-0238">DNA-binding</keyword>
<dbReference type="Gene3D" id="3.40.190.290">
    <property type="match status" value="1"/>
</dbReference>
<dbReference type="EMBL" id="JAUSTT010000043">
    <property type="protein sequence ID" value="MDQ0178411.1"/>
    <property type="molecule type" value="Genomic_DNA"/>
</dbReference>
<proteinExistence type="predicted"/>
<dbReference type="InterPro" id="IPR005119">
    <property type="entry name" value="LysR_subst-bd"/>
</dbReference>
<organism evidence="2 3">
    <name type="scientific">Bacillus chungangensis</name>
    <dbReference type="NCBI Taxonomy" id="587633"/>
    <lineage>
        <taxon>Bacteria</taxon>
        <taxon>Bacillati</taxon>
        <taxon>Bacillota</taxon>
        <taxon>Bacilli</taxon>
        <taxon>Bacillales</taxon>
        <taxon>Bacillaceae</taxon>
        <taxon>Bacillus</taxon>
    </lineage>
</organism>
<keyword evidence="3" id="KW-1185">Reference proteome</keyword>
<sequence>MLVTSNNHPLNNKEKIELSDLVKQPFIISKPGFQTREDILNAFSLEGLRPTIHYEIERFETACSLVGEGLGITILPESYLKYSSENKLHIQHINNPALTRSVYLAYFKDRYQPPIVYDLCDRIRHFFDS</sequence>
<dbReference type="CDD" id="cd05466">
    <property type="entry name" value="PBP2_LTTR_substrate"/>
    <property type="match status" value="1"/>
</dbReference>
<evidence type="ECO:0000313" key="3">
    <source>
        <dbReference type="Proteomes" id="UP001223586"/>
    </source>
</evidence>
<dbReference type="InterPro" id="IPR050950">
    <property type="entry name" value="HTH-type_LysR_regulators"/>
</dbReference>
<evidence type="ECO:0000313" key="2">
    <source>
        <dbReference type="EMBL" id="MDQ0178411.1"/>
    </source>
</evidence>
<dbReference type="Pfam" id="PF03466">
    <property type="entry name" value="LysR_substrate"/>
    <property type="match status" value="1"/>
</dbReference>
<gene>
    <name evidence="2" type="ORF">J2S08_004316</name>
</gene>
<feature type="domain" description="LysR substrate-binding" evidence="1">
    <location>
        <begin position="2"/>
        <end position="125"/>
    </location>
</feature>
<dbReference type="PANTHER" id="PTHR30419">
    <property type="entry name" value="HTH-TYPE TRANSCRIPTIONAL REGULATOR YBHD"/>
    <property type="match status" value="1"/>
</dbReference>
<evidence type="ECO:0000259" key="1">
    <source>
        <dbReference type="Pfam" id="PF03466"/>
    </source>
</evidence>
<accession>A0ABT9WYY3</accession>
<comment type="caution">
    <text evidence="2">The sequence shown here is derived from an EMBL/GenBank/DDBJ whole genome shotgun (WGS) entry which is preliminary data.</text>
</comment>
<dbReference type="SUPFAM" id="SSF53850">
    <property type="entry name" value="Periplasmic binding protein-like II"/>
    <property type="match status" value="1"/>
</dbReference>
<dbReference type="GO" id="GO:0003677">
    <property type="term" value="F:DNA binding"/>
    <property type="evidence" value="ECO:0007669"/>
    <property type="project" value="UniProtKB-KW"/>
</dbReference>
<protein>
    <submittedName>
        <fullName evidence="2">DNA-binding transcriptional LysR family regulator</fullName>
    </submittedName>
</protein>
<dbReference type="Proteomes" id="UP001223586">
    <property type="component" value="Unassembled WGS sequence"/>
</dbReference>
<name>A0ABT9WYY3_9BACI</name>
<reference evidence="2 3" key="1">
    <citation type="submission" date="2023-07" db="EMBL/GenBank/DDBJ databases">
        <title>Genomic Encyclopedia of Type Strains, Phase IV (KMG-IV): sequencing the most valuable type-strain genomes for metagenomic binning, comparative biology and taxonomic classification.</title>
        <authorList>
            <person name="Goeker M."/>
        </authorList>
    </citation>
    <scope>NUCLEOTIDE SEQUENCE [LARGE SCALE GENOMIC DNA]</scope>
    <source>
        <strain evidence="2 3">DSM 23837</strain>
    </source>
</reference>